<evidence type="ECO:0000313" key="3">
    <source>
        <dbReference type="Proteomes" id="UP000292886"/>
    </source>
</evidence>
<organism evidence="2 3">
    <name type="scientific">Periweissella cryptocerci</name>
    <dbReference type="NCBI Taxonomy" id="2506420"/>
    <lineage>
        <taxon>Bacteria</taxon>
        <taxon>Bacillati</taxon>
        <taxon>Bacillota</taxon>
        <taxon>Bacilli</taxon>
        <taxon>Lactobacillales</taxon>
        <taxon>Lactobacillaceae</taxon>
        <taxon>Periweissella</taxon>
    </lineage>
</organism>
<dbReference type="Proteomes" id="UP000292886">
    <property type="component" value="Chromosome"/>
</dbReference>
<dbReference type="RefSeq" id="WP_133364456.1">
    <property type="nucleotide sequence ID" value="NZ_CP037940.1"/>
</dbReference>
<dbReference type="EMBL" id="CP037940">
    <property type="protein sequence ID" value="QBO37379.1"/>
    <property type="molecule type" value="Genomic_DNA"/>
</dbReference>
<proteinExistence type="predicted"/>
<sequence>MKKLSKVMLALVVSLSIAPAALTPVNASTMPDVHKITSVPKAFRGTWYKYGYIDNEQTGVSHNGYIKAKVSAKKFDYSKYTKKFSPMALTDAGSEWQFMPYKTSGKGIKSNTIYLLNGQGIQVVRALKVNGQKVMIVNSEQAHSTTLTIYAKSKNVKLIKKSVESVNPFGMGIDSKNDAKKQRKDYIKMNKIIKKYMGKSLHLAKLNHFGVTIRYYTAIDYVKYNSNYIPYL</sequence>
<keyword evidence="1" id="KW-0732">Signal</keyword>
<protein>
    <submittedName>
        <fullName evidence="2">Uncharacterized protein</fullName>
    </submittedName>
</protein>
<feature type="signal peptide" evidence="1">
    <location>
        <begin position="1"/>
        <end position="20"/>
    </location>
</feature>
<dbReference type="OrthoDB" id="2286488at2"/>
<evidence type="ECO:0000256" key="1">
    <source>
        <dbReference type="SAM" id="SignalP"/>
    </source>
</evidence>
<keyword evidence="3" id="KW-1185">Reference proteome</keyword>
<evidence type="ECO:0000313" key="2">
    <source>
        <dbReference type="EMBL" id="QBO37379.1"/>
    </source>
</evidence>
<accession>A0A4P6YWU2</accession>
<name>A0A4P6YWU2_9LACO</name>
<reference evidence="3" key="1">
    <citation type="submission" date="2019-03" db="EMBL/GenBank/DDBJ databases">
        <title>Weissella sp. 26KH-42 Genome sequencing.</title>
        <authorList>
            <person name="Heo J."/>
            <person name="Kim S.-J."/>
            <person name="Kim J.-S."/>
            <person name="Hong S.-B."/>
            <person name="Kwon S.-W."/>
        </authorList>
    </citation>
    <scope>NUCLEOTIDE SEQUENCE [LARGE SCALE GENOMIC DNA]</scope>
    <source>
        <strain evidence="3">26KH-42</strain>
    </source>
</reference>
<dbReference type="AlphaFoldDB" id="A0A4P6YWU2"/>
<dbReference type="KEGG" id="wei:EQG49_13330"/>
<feature type="chain" id="PRO_5039406429" evidence="1">
    <location>
        <begin position="21"/>
        <end position="232"/>
    </location>
</feature>
<gene>
    <name evidence="2" type="ORF">EQG49_13330</name>
</gene>